<reference evidence="2" key="1">
    <citation type="journal article" date="2017" name="Front. Cell. Infect. Microbiol.">
        <title>The Distinct Transcriptional Response of the Midgut of Amblyomma sculptum and Amblyomma aureolatum Ticks to Rickettsia rickettsii Correlates to Their Differences in Susceptibility to Infection.</title>
        <authorList>
            <person name="Martins L.A."/>
            <person name="Galletti M.F.B.M."/>
            <person name="Ribeiro J.M."/>
            <person name="Fujita A."/>
            <person name="Costa F.B."/>
            <person name="Labruna M.B."/>
            <person name="Daffre S."/>
            <person name="Fogaca A.C."/>
        </authorList>
    </citation>
    <scope>NUCLEOTIDE SEQUENCE</scope>
</reference>
<protein>
    <submittedName>
        <fullName evidence="2">Putative secreted peptide</fullName>
    </submittedName>
</protein>
<evidence type="ECO:0000256" key="1">
    <source>
        <dbReference type="SAM" id="SignalP"/>
    </source>
</evidence>
<feature type="signal peptide" evidence="1">
    <location>
        <begin position="1"/>
        <end position="21"/>
    </location>
</feature>
<accession>A0A1E1X0S7</accession>
<sequence>MQHLALLMGISFIALNRGADASEKQYMNSLESTPEYCPPPVLTTRAFGGTGTITLVVAQNCSCISSDGKSTIKHRDGISCIMPSSVPGYDGEKTRKGGKCKDGKCVLTPIRKGCYGQKPPPPGNQIGCTYTCENGTEKQFGYYSQGQGCVHFNG</sequence>
<evidence type="ECO:0000313" key="2">
    <source>
        <dbReference type="EMBL" id="JAT92651.1"/>
    </source>
</evidence>
<dbReference type="AlphaFoldDB" id="A0A1E1X0S7"/>
<proteinExistence type="evidence at transcript level"/>
<feature type="chain" id="PRO_5009115849" evidence="1">
    <location>
        <begin position="22"/>
        <end position="154"/>
    </location>
</feature>
<dbReference type="EMBL" id="GFAC01006537">
    <property type="protein sequence ID" value="JAT92651.1"/>
    <property type="molecule type" value="mRNA"/>
</dbReference>
<keyword evidence="1" id="KW-0732">Signal</keyword>
<name>A0A1E1X0S7_9ACAR</name>
<organism evidence="2">
    <name type="scientific">Amblyomma aureolatum</name>
    <dbReference type="NCBI Taxonomy" id="187763"/>
    <lineage>
        <taxon>Eukaryota</taxon>
        <taxon>Metazoa</taxon>
        <taxon>Ecdysozoa</taxon>
        <taxon>Arthropoda</taxon>
        <taxon>Chelicerata</taxon>
        <taxon>Arachnida</taxon>
        <taxon>Acari</taxon>
        <taxon>Parasitiformes</taxon>
        <taxon>Ixodida</taxon>
        <taxon>Ixodoidea</taxon>
        <taxon>Ixodidae</taxon>
        <taxon>Amblyomminae</taxon>
        <taxon>Amblyomma</taxon>
    </lineage>
</organism>
<feature type="non-terminal residue" evidence="2">
    <location>
        <position position="154"/>
    </location>
</feature>